<dbReference type="STRING" id="1802619.A2797_01970"/>
<keyword evidence="2" id="KW-1133">Transmembrane helix</keyword>
<evidence type="ECO:0000313" key="5">
    <source>
        <dbReference type="Proteomes" id="UP000179005"/>
    </source>
</evidence>
<dbReference type="EMBL" id="MEVC01000003">
    <property type="protein sequence ID" value="OGC56109.1"/>
    <property type="molecule type" value="Genomic_DNA"/>
</dbReference>
<feature type="transmembrane region" description="Helical" evidence="2">
    <location>
        <begin position="185"/>
        <end position="206"/>
    </location>
</feature>
<gene>
    <name evidence="4" type="ORF">A2797_01970</name>
</gene>
<accession>A0A1F4VG48</accession>
<feature type="chain" id="PRO_5009514991" description="DUF2207 domain-containing protein" evidence="3">
    <location>
        <begin position="21"/>
        <end position="320"/>
    </location>
</feature>
<dbReference type="Proteomes" id="UP000179005">
    <property type="component" value="Unassembled WGS sequence"/>
</dbReference>
<evidence type="ECO:0000256" key="1">
    <source>
        <dbReference type="SAM" id="MobiDB-lite"/>
    </source>
</evidence>
<feature type="region of interest" description="Disordered" evidence="1">
    <location>
        <begin position="301"/>
        <end position="320"/>
    </location>
</feature>
<feature type="signal peptide" evidence="3">
    <location>
        <begin position="1"/>
        <end position="20"/>
    </location>
</feature>
<evidence type="ECO:0000256" key="3">
    <source>
        <dbReference type="SAM" id="SignalP"/>
    </source>
</evidence>
<evidence type="ECO:0008006" key="6">
    <source>
        <dbReference type="Google" id="ProtNLM"/>
    </source>
</evidence>
<keyword evidence="2" id="KW-0812">Transmembrane</keyword>
<comment type="caution">
    <text evidence="4">The sequence shown here is derived from an EMBL/GenBank/DDBJ whole genome shotgun (WGS) entry which is preliminary data.</text>
</comment>
<evidence type="ECO:0000313" key="4">
    <source>
        <dbReference type="EMBL" id="OGC56109.1"/>
    </source>
</evidence>
<dbReference type="AlphaFoldDB" id="A0A1F4VG48"/>
<name>A0A1F4VG48_UNCKA</name>
<evidence type="ECO:0000256" key="2">
    <source>
        <dbReference type="SAM" id="Phobius"/>
    </source>
</evidence>
<protein>
    <recommendedName>
        <fullName evidence="6">DUF2207 domain-containing protein</fullName>
    </recommendedName>
</protein>
<keyword evidence="3" id="KW-0732">Signal</keyword>
<keyword evidence="2" id="KW-0472">Membrane</keyword>
<proteinExistence type="predicted"/>
<reference evidence="4 5" key="1">
    <citation type="journal article" date="2016" name="Nat. Commun.">
        <title>Thousands of microbial genomes shed light on interconnected biogeochemical processes in an aquifer system.</title>
        <authorList>
            <person name="Anantharaman K."/>
            <person name="Brown C.T."/>
            <person name="Hug L.A."/>
            <person name="Sharon I."/>
            <person name="Castelle C.J."/>
            <person name="Probst A.J."/>
            <person name="Thomas B.C."/>
            <person name="Singh A."/>
            <person name="Wilkins M.J."/>
            <person name="Karaoz U."/>
            <person name="Brodie E.L."/>
            <person name="Williams K.H."/>
            <person name="Hubbard S.S."/>
            <person name="Banfield J.F."/>
        </authorList>
    </citation>
    <scope>NUCLEOTIDE SEQUENCE [LARGE SCALE GENOMIC DNA]</scope>
</reference>
<organism evidence="4 5">
    <name type="scientific">candidate division WWE3 bacterium RIFCSPHIGHO2_01_FULL_48_15</name>
    <dbReference type="NCBI Taxonomy" id="1802619"/>
    <lineage>
        <taxon>Bacteria</taxon>
        <taxon>Katanobacteria</taxon>
    </lineage>
</organism>
<sequence length="320" mass="36625">MKRSRAILALLVLAFTAALAVRVPDPVFTERPQVEGVWVVEKPSGNVIGDVIVVTLYLTHPRGVYFPLSDLPDVGYSLDRLAEVRKWTVSRSDFFSSIQSGQVVTEVRYELQYLVPIDFNQPETKVVGPSRQIIFKYLLQDNGKIDLKHDAVFVLGFDYFIVRRVDDGSRPYGVLKQQWPVPMQWGWMIQALGVVILLLATVLYLWRRIRSGRKAQVARPVESQPVGTIRELYQMWCTSGDYRFFKEAVRLYRKPFFTKVMAGKVTPPADWEETSFILYSGEMLDSSKVEEIFQRMMGEEDNGRVASCSPSIASRRQDNV</sequence>